<name>A0A9W9QL94_PENBR</name>
<organism evidence="2 3">
    <name type="scientific">Penicillium brevicompactum</name>
    <dbReference type="NCBI Taxonomy" id="5074"/>
    <lineage>
        <taxon>Eukaryota</taxon>
        <taxon>Fungi</taxon>
        <taxon>Dikarya</taxon>
        <taxon>Ascomycota</taxon>
        <taxon>Pezizomycotina</taxon>
        <taxon>Eurotiomycetes</taxon>
        <taxon>Eurotiomycetidae</taxon>
        <taxon>Eurotiales</taxon>
        <taxon>Aspergillaceae</taxon>
        <taxon>Penicillium</taxon>
    </lineage>
</organism>
<evidence type="ECO:0000313" key="2">
    <source>
        <dbReference type="EMBL" id="KAJ5335235.1"/>
    </source>
</evidence>
<sequence length="64" mass="6846">MAPTRGRHPSILPRKMSGSAKIGKVPNLPVKNLTSDLCYHGEAVPLEDTSAIPSFPAAEHPWIG</sequence>
<feature type="region of interest" description="Disordered" evidence="1">
    <location>
        <begin position="1"/>
        <end position="20"/>
    </location>
</feature>
<gene>
    <name evidence="2" type="ORF">N7452_007638</name>
</gene>
<accession>A0A9W9QL94</accession>
<reference evidence="2" key="2">
    <citation type="journal article" date="2023" name="IMA Fungus">
        <title>Comparative genomic study of the Penicillium genus elucidates a diverse pangenome and 15 lateral gene transfer events.</title>
        <authorList>
            <person name="Petersen C."/>
            <person name="Sorensen T."/>
            <person name="Nielsen M.R."/>
            <person name="Sondergaard T.E."/>
            <person name="Sorensen J.L."/>
            <person name="Fitzpatrick D.A."/>
            <person name="Frisvad J.C."/>
            <person name="Nielsen K.L."/>
        </authorList>
    </citation>
    <scope>NUCLEOTIDE SEQUENCE</scope>
    <source>
        <strain evidence="2">IBT 35673</strain>
    </source>
</reference>
<dbReference type="AlphaFoldDB" id="A0A9W9QL94"/>
<comment type="caution">
    <text evidence="2">The sequence shown here is derived from an EMBL/GenBank/DDBJ whole genome shotgun (WGS) entry which is preliminary data.</text>
</comment>
<evidence type="ECO:0000256" key="1">
    <source>
        <dbReference type="SAM" id="MobiDB-lite"/>
    </source>
</evidence>
<proteinExistence type="predicted"/>
<protein>
    <submittedName>
        <fullName evidence="2">Uncharacterized protein</fullName>
    </submittedName>
</protein>
<reference evidence="2" key="1">
    <citation type="submission" date="2022-12" db="EMBL/GenBank/DDBJ databases">
        <authorList>
            <person name="Petersen C."/>
        </authorList>
    </citation>
    <scope>NUCLEOTIDE SEQUENCE</scope>
    <source>
        <strain evidence="2">IBT 35673</strain>
    </source>
</reference>
<dbReference type="EMBL" id="JAPZBQ010000004">
    <property type="protein sequence ID" value="KAJ5335235.1"/>
    <property type="molecule type" value="Genomic_DNA"/>
</dbReference>
<evidence type="ECO:0000313" key="3">
    <source>
        <dbReference type="Proteomes" id="UP001147695"/>
    </source>
</evidence>
<dbReference type="Proteomes" id="UP001147695">
    <property type="component" value="Unassembled WGS sequence"/>
</dbReference>